<evidence type="ECO:0000313" key="2">
    <source>
        <dbReference type="Proteomes" id="UP001227268"/>
    </source>
</evidence>
<sequence>MVRSLSGAFSPVSTRSQQSVNAEEDQEYCKSRQSWTGMTEVDLVANLSAQERTRQEVLFEIVSSEERYVLDLIKMKETFIDKLIPQPRDVRLSLLPDPLSQTWSRHSESTSSSTSPNPGLSNFGSRSVSRFDKREDDLDHLPIAAHFVTSRSATPVGGLLPPLIVQQKISESSHPSSPPRSIVQEEEDLDATIRIKRTYHHLSRGHPAADGADGSIKDKSLPQKPLPSLPLPPLPSRSLQDPASRERISNRPLSAQSLKPAISSESTSPTDRWSRRFSATRKRSSIGGLSDEVTDLSSITLPEDLRIVLEVTRNSILKGHIALSDALRERYDDQYPLSHLFQEYSKFVIHLERAIQQLDDCHDAFVSNKKKLYESNADSPAAAGSAIQALNQIADDKGETGLAISLSKPFQRLLKYPLLFQNLLYNTDATLSEYDSCTSLLSEVDGIVRSLEDEKANEDKRERTRDTLARIEGLERHPTLSLPRSKRISIGETPAADVATSSVIRDNTNRRSFRRLSDLMRGIDYTDLWEVVFSDVTLLCEKVGTTSLPIYSRTGRGNDEGRMHGKSKTTRTGRRNRQIEPRNLYKFVSVREWHLEKQNEPDGRAENTNTERRPSTSSESAMSHPESIKEESSEESDSDDSEQMDFILGAAAPRRRASVRPEATSTTDTKDVPLQAIRLPDSSKKTVPAPRTARVSSRATAKGTLPSRARSPTEMINSQAKFGTRLRHPELSISGNGRSSAMARPIDSSAIVRGEVVPSRSSQRAVSTPVHSVAWGSTRPPPSSVRGTRRVI</sequence>
<keyword evidence="2" id="KW-1185">Reference proteome</keyword>
<accession>A0ACC2WE68</accession>
<dbReference type="Proteomes" id="UP001227268">
    <property type="component" value="Unassembled WGS sequence"/>
</dbReference>
<comment type="caution">
    <text evidence="1">The sequence shown here is derived from an EMBL/GenBank/DDBJ whole genome shotgun (WGS) entry which is preliminary data.</text>
</comment>
<proteinExistence type="predicted"/>
<protein>
    <submittedName>
        <fullName evidence="1">Uncharacterized protein</fullName>
    </submittedName>
</protein>
<gene>
    <name evidence="1" type="ORF">QFC21_000479</name>
</gene>
<dbReference type="EMBL" id="JASBWT010000001">
    <property type="protein sequence ID" value="KAJ9109151.1"/>
    <property type="molecule type" value="Genomic_DNA"/>
</dbReference>
<organism evidence="1 2">
    <name type="scientific">Naganishia friedmannii</name>
    <dbReference type="NCBI Taxonomy" id="89922"/>
    <lineage>
        <taxon>Eukaryota</taxon>
        <taxon>Fungi</taxon>
        <taxon>Dikarya</taxon>
        <taxon>Basidiomycota</taxon>
        <taxon>Agaricomycotina</taxon>
        <taxon>Tremellomycetes</taxon>
        <taxon>Filobasidiales</taxon>
        <taxon>Filobasidiaceae</taxon>
        <taxon>Naganishia</taxon>
    </lineage>
</organism>
<name>A0ACC2WE68_9TREE</name>
<reference evidence="1" key="1">
    <citation type="submission" date="2023-04" db="EMBL/GenBank/DDBJ databases">
        <title>Draft Genome sequencing of Naganishia species isolated from polar environments using Oxford Nanopore Technology.</title>
        <authorList>
            <person name="Leo P."/>
            <person name="Venkateswaran K."/>
        </authorList>
    </citation>
    <scope>NUCLEOTIDE SEQUENCE</scope>
    <source>
        <strain evidence="1">MNA-CCFEE 5423</strain>
    </source>
</reference>
<evidence type="ECO:0000313" key="1">
    <source>
        <dbReference type="EMBL" id="KAJ9109151.1"/>
    </source>
</evidence>